<dbReference type="Proteomes" id="UP000036681">
    <property type="component" value="Unplaced"/>
</dbReference>
<proteinExistence type="predicted"/>
<organism evidence="2 3">
    <name type="scientific">Ascaris lumbricoides</name>
    <name type="common">Giant roundworm</name>
    <dbReference type="NCBI Taxonomy" id="6252"/>
    <lineage>
        <taxon>Eukaryota</taxon>
        <taxon>Metazoa</taxon>
        <taxon>Ecdysozoa</taxon>
        <taxon>Nematoda</taxon>
        <taxon>Chromadorea</taxon>
        <taxon>Rhabditida</taxon>
        <taxon>Spirurina</taxon>
        <taxon>Ascaridomorpha</taxon>
        <taxon>Ascaridoidea</taxon>
        <taxon>Ascarididae</taxon>
        <taxon>Ascaris</taxon>
    </lineage>
</organism>
<feature type="compositionally biased region" description="Basic and acidic residues" evidence="1">
    <location>
        <begin position="55"/>
        <end position="66"/>
    </location>
</feature>
<dbReference type="AlphaFoldDB" id="A0A0M3IBN7"/>
<protein>
    <submittedName>
        <fullName evidence="3">Uncharacterized protein</fullName>
    </submittedName>
</protein>
<accession>A0A0M3IBN7</accession>
<reference evidence="3" key="1">
    <citation type="submission" date="2017-02" db="UniProtKB">
        <authorList>
            <consortium name="WormBaseParasite"/>
        </authorList>
    </citation>
    <scope>IDENTIFICATION</scope>
</reference>
<sequence length="126" mass="14167">MNSTLFQNTLLAILVGSFMLFIICVLCTGALSDRGLCCRDYANPSFRSRQNSKAAEAEKQHIDAKSPPEPPPDSPLLPTETSLETEPNEIGERSVVEKLLIIETGDCCIQKIVFFHLWHYGSYFDW</sequence>
<keyword evidence="2" id="KW-1185">Reference proteome</keyword>
<dbReference type="WBParaSite" id="ALUE_0001516001-mRNA-1">
    <property type="protein sequence ID" value="ALUE_0001516001-mRNA-1"/>
    <property type="gene ID" value="ALUE_0001516001"/>
</dbReference>
<evidence type="ECO:0000313" key="2">
    <source>
        <dbReference type="Proteomes" id="UP000036681"/>
    </source>
</evidence>
<name>A0A0M3IBN7_ASCLU</name>
<evidence type="ECO:0000256" key="1">
    <source>
        <dbReference type="SAM" id="MobiDB-lite"/>
    </source>
</evidence>
<evidence type="ECO:0000313" key="3">
    <source>
        <dbReference type="WBParaSite" id="ALUE_0001516001-mRNA-1"/>
    </source>
</evidence>
<feature type="region of interest" description="Disordered" evidence="1">
    <location>
        <begin position="47"/>
        <end position="90"/>
    </location>
</feature>